<organism evidence="1 2">
    <name type="scientific">Halotia branconii CENA392</name>
    <dbReference type="NCBI Taxonomy" id="1539056"/>
    <lineage>
        <taxon>Bacteria</taxon>
        <taxon>Bacillati</taxon>
        <taxon>Cyanobacteriota</taxon>
        <taxon>Cyanophyceae</taxon>
        <taxon>Nostocales</taxon>
        <taxon>Nodulariaceae</taxon>
        <taxon>Halotia</taxon>
    </lineage>
</organism>
<dbReference type="KEGG" id="hbq:QI031_27195"/>
<dbReference type="AlphaFoldDB" id="A0AAJ6NRW4"/>
<gene>
    <name evidence="1" type="ORF">QI031_27195</name>
</gene>
<dbReference type="EMBL" id="CP124543">
    <property type="protein sequence ID" value="WGV25386.1"/>
    <property type="molecule type" value="Genomic_DNA"/>
</dbReference>
<keyword evidence="2" id="KW-1185">Reference proteome</keyword>
<protein>
    <submittedName>
        <fullName evidence="1">DUF488 domain-containing protein</fullName>
    </submittedName>
</protein>
<dbReference type="RefSeq" id="WP_281482687.1">
    <property type="nucleotide sequence ID" value="NZ_CP124543.1"/>
</dbReference>
<proteinExistence type="predicted"/>
<dbReference type="InterPro" id="IPR007438">
    <property type="entry name" value="DUF488"/>
</dbReference>
<dbReference type="Pfam" id="PF04343">
    <property type="entry name" value="DUF488"/>
    <property type="match status" value="1"/>
</dbReference>
<dbReference type="PANTHER" id="PTHR39337">
    <property type="entry name" value="BLR5642 PROTEIN"/>
    <property type="match status" value="1"/>
</dbReference>
<dbReference type="Proteomes" id="UP001223520">
    <property type="component" value="Chromosome"/>
</dbReference>
<accession>A0AAJ6NRW4</accession>
<reference evidence="1 2" key="1">
    <citation type="journal article" date="2023" name="Limnol Oceanogr Lett">
        <title>Environmental adaptations by the intertidal Antarctic cyanobacterium Halotia branconii CENA392 as revealed using long-read genome sequencing.</title>
        <authorList>
            <person name="Dextro R.B."/>
            <person name="Delbaje E."/>
            <person name="Freitas P.N.N."/>
            <person name="Geraldes V."/>
            <person name="Pinto E."/>
            <person name="Long P.F."/>
            <person name="Fiore M.F."/>
        </authorList>
    </citation>
    <scope>NUCLEOTIDE SEQUENCE [LARGE SCALE GENOMIC DNA]</scope>
    <source>
        <strain evidence="1 2">CENA392</strain>
    </source>
</reference>
<name>A0AAJ6NRW4_9CYAN</name>
<evidence type="ECO:0000313" key="1">
    <source>
        <dbReference type="EMBL" id="WGV25386.1"/>
    </source>
</evidence>
<dbReference type="PANTHER" id="PTHR39337:SF1">
    <property type="entry name" value="BLR5642 PROTEIN"/>
    <property type="match status" value="1"/>
</dbReference>
<sequence length="145" mass="16763">MVNTEYSNKHDDSDKFILTFGYGNRNTYDEFFAYLKDFHVICVVDVRLNPRAWSRKWYGEIIETVCCKQNINYISKVSLGNTSGNNNWAPPDYQEAAIALQEISEIAQVGTILLLCAEKNSCRCHRVDIAQQLQKLVDRKIKHLE</sequence>
<evidence type="ECO:0000313" key="2">
    <source>
        <dbReference type="Proteomes" id="UP001223520"/>
    </source>
</evidence>